<proteinExistence type="inferred from homology"/>
<dbReference type="Gene3D" id="3.40.50.11710">
    <property type="entry name" value="Cyclodipeptide synthase"/>
    <property type="match status" value="1"/>
</dbReference>
<evidence type="ECO:0000256" key="3">
    <source>
        <dbReference type="ARBA" id="ARBA00030771"/>
    </source>
</evidence>
<organism evidence="4 5">
    <name type="scientific">Sphingomonas paucimobilis</name>
    <name type="common">Pseudomonas paucimobilis</name>
    <dbReference type="NCBI Taxonomy" id="13689"/>
    <lineage>
        <taxon>Bacteria</taxon>
        <taxon>Pseudomonadati</taxon>
        <taxon>Pseudomonadota</taxon>
        <taxon>Alphaproteobacteria</taxon>
        <taxon>Sphingomonadales</taxon>
        <taxon>Sphingomonadaceae</taxon>
        <taxon>Sphingomonas</taxon>
    </lineage>
</organism>
<dbReference type="Proteomes" id="UP000594836">
    <property type="component" value="Chromosome"/>
</dbReference>
<dbReference type="EMBL" id="CP065713">
    <property type="protein sequence ID" value="QPT10162.1"/>
    <property type="molecule type" value="Genomic_DNA"/>
</dbReference>
<evidence type="ECO:0000256" key="1">
    <source>
        <dbReference type="ARBA" id="ARBA00006034"/>
    </source>
</evidence>
<gene>
    <name evidence="4" type="ORF">I6G38_08100</name>
</gene>
<comment type="similarity">
    <text evidence="1">Belongs to the CDPS family.</text>
</comment>
<dbReference type="InterPro" id="IPR038622">
    <property type="entry name" value="CDPS_sf"/>
</dbReference>
<name>A0A7T3ACR9_SPHPI</name>
<sequence>MLANPVTLRCSELFDSRTHAVIGISPFNSYFSEMRISELARWARRNFTGFHFYVPDRPAALTLEALGYSPARAEKKSRRQANYLENKIARALSTVEAEDELSTILLNGRVLDEHRNYSAGHARYQDLFASDPEFREGCLESAAWVLEKHPDRKGPLTPTAIEMGARYFLAEVPFFLDTPCILGVQHSVFCYHQCPAFLRKLLETQRGAIASPNQGFIEVTPVSG</sequence>
<protein>
    <recommendedName>
        <fullName evidence="3">Cyclodipeptide synthase</fullName>
    </recommendedName>
</protein>
<dbReference type="GO" id="GO:0016755">
    <property type="term" value="F:aminoacyltransferase activity"/>
    <property type="evidence" value="ECO:0007669"/>
    <property type="project" value="InterPro"/>
</dbReference>
<dbReference type="InterPro" id="IPR030903">
    <property type="entry name" value="CDPS"/>
</dbReference>
<dbReference type="Pfam" id="PF16715">
    <property type="entry name" value="CDPS"/>
    <property type="match status" value="1"/>
</dbReference>
<evidence type="ECO:0000256" key="2">
    <source>
        <dbReference type="ARBA" id="ARBA00022679"/>
    </source>
</evidence>
<reference evidence="4 5" key="1">
    <citation type="submission" date="2020-12" db="EMBL/GenBank/DDBJ databases">
        <title>FDA dAtabase for Regulatory Grade micrObial Sequences (FDA-ARGOS): Supporting development and validation of Infectious Disease Dx tests.</title>
        <authorList>
            <person name="Sproer C."/>
            <person name="Gronow S."/>
            <person name="Severitt S."/>
            <person name="Schroder I."/>
            <person name="Tallon L."/>
            <person name="Sadzewicz L."/>
            <person name="Zhao X."/>
            <person name="Boylan J."/>
            <person name="Ott S."/>
            <person name="Bowen H."/>
            <person name="Vavikolanu K."/>
            <person name="Mehta A."/>
            <person name="Aluvathingal J."/>
            <person name="Nadendla S."/>
            <person name="Lowell S."/>
            <person name="Myers T."/>
            <person name="Yan Y."/>
            <person name="Sichtig H."/>
        </authorList>
    </citation>
    <scope>NUCLEOTIDE SEQUENCE [LARGE SCALE GENOMIC DNA]</scope>
    <source>
        <strain evidence="4 5">FDAARGOS_881</strain>
    </source>
</reference>
<dbReference type="AlphaFoldDB" id="A0A7T3ACR9"/>
<accession>A0A7T3ACR9</accession>
<evidence type="ECO:0000313" key="4">
    <source>
        <dbReference type="EMBL" id="QPT10162.1"/>
    </source>
</evidence>
<keyword evidence="2" id="KW-0808">Transferase</keyword>
<evidence type="ECO:0000313" key="5">
    <source>
        <dbReference type="Proteomes" id="UP000594836"/>
    </source>
</evidence>
<dbReference type="NCBIfam" id="TIGR04539">
    <property type="entry name" value="tRNA_cyclodipep"/>
    <property type="match status" value="1"/>
</dbReference>
<dbReference type="RefSeq" id="WP_167713018.1">
    <property type="nucleotide sequence ID" value="NZ_CP065713.1"/>
</dbReference>